<proteinExistence type="predicted"/>
<evidence type="ECO:0000313" key="2">
    <source>
        <dbReference type="Proteomes" id="UP000569951"/>
    </source>
</evidence>
<protein>
    <submittedName>
        <fullName evidence="1">Uncharacterized protein</fullName>
    </submittedName>
</protein>
<dbReference type="AlphaFoldDB" id="A0A841HYE9"/>
<accession>A0A841HYE9</accession>
<keyword evidence="2" id="KW-1185">Reference proteome</keyword>
<name>A0A841HYE9_9DEIO</name>
<gene>
    <name evidence="1" type="ORF">HNR42_000354</name>
</gene>
<sequence length="217" mass="23811">MNHMTCPSSSGSLKQFFMRYACLFLLLFLTACGSSGASLGAASAAVPGLRADDLVGGWSAEMHAAASKPRYTLHWVRPGKLPGFDGYYAVPDVIYADQRMASSPYNLIYILSHELSHLEEYRRTGRLDHSVDAACVQNPQNYAYGYNLTGQPASYVCSRTEIRARRYSRLYWAACADRSANLGVPEGRWCDTAPDPSQTAVVTDADLRASLRPAALR</sequence>
<reference evidence="1 2" key="1">
    <citation type="submission" date="2020-08" db="EMBL/GenBank/DDBJ databases">
        <title>Genomic Encyclopedia of Type Strains, Phase IV (KMG-IV): sequencing the most valuable type-strain genomes for metagenomic binning, comparative biology and taxonomic classification.</title>
        <authorList>
            <person name="Goeker M."/>
        </authorList>
    </citation>
    <scope>NUCLEOTIDE SEQUENCE [LARGE SCALE GENOMIC DNA]</scope>
    <source>
        <strain evidence="1 2">DSM 21458</strain>
    </source>
</reference>
<dbReference type="Proteomes" id="UP000569951">
    <property type="component" value="Unassembled WGS sequence"/>
</dbReference>
<comment type="caution">
    <text evidence="1">The sequence shown here is derived from an EMBL/GenBank/DDBJ whole genome shotgun (WGS) entry which is preliminary data.</text>
</comment>
<organism evidence="1 2">
    <name type="scientific">Deinobacterium chartae</name>
    <dbReference type="NCBI Taxonomy" id="521158"/>
    <lineage>
        <taxon>Bacteria</taxon>
        <taxon>Thermotogati</taxon>
        <taxon>Deinococcota</taxon>
        <taxon>Deinococci</taxon>
        <taxon>Deinococcales</taxon>
        <taxon>Deinococcaceae</taxon>
        <taxon>Deinobacterium</taxon>
    </lineage>
</organism>
<evidence type="ECO:0000313" key="1">
    <source>
        <dbReference type="EMBL" id="MBB6096942.1"/>
    </source>
</evidence>
<dbReference type="EMBL" id="JACHHG010000001">
    <property type="protein sequence ID" value="MBB6096942.1"/>
    <property type="molecule type" value="Genomic_DNA"/>
</dbReference>